<dbReference type="OrthoDB" id="9796287at2"/>
<dbReference type="PANTHER" id="PTHR22602">
    <property type="entry name" value="TRANSFERASE CAF17, MITOCHONDRIAL-RELATED"/>
    <property type="match status" value="1"/>
</dbReference>
<feature type="domain" description="GCVT N-terminal" evidence="2">
    <location>
        <begin position="3"/>
        <end position="216"/>
    </location>
</feature>
<gene>
    <name evidence="4" type="primary">gcvT_2</name>
    <name evidence="4" type="ORF">Pla8534_55540</name>
</gene>
<dbReference type="NCBIfam" id="TIGR03317">
    <property type="entry name" value="ygfZ_signature"/>
    <property type="match status" value="1"/>
</dbReference>
<dbReference type="PANTHER" id="PTHR22602:SF0">
    <property type="entry name" value="TRANSFERASE CAF17, MITOCHONDRIAL-RELATED"/>
    <property type="match status" value="1"/>
</dbReference>
<dbReference type="SUPFAM" id="SSF101790">
    <property type="entry name" value="Aminomethyltransferase beta-barrel domain"/>
    <property type="match status" value="1"/>
</dbReference>
<evidence type="ECO:0000259" key="3">
    <source>
        <dbReference type="Pfam" id="PF08669"/>
    </source>
</evidence>
<dbReference type="InterPro" id="IPR029043">
    <property type="entry name" value="GcvT/YgfZ_C"/>
</dbReference>
<dbReference type="SUPFAM" id="SSF103025">
    <property type="entry name" value="Folate-binding domain"/>
    <property type="match status" value="1"/>
</dbReference>
<dbReference type="Pfam" id="PF08669">
    <property type="entry name" value="GCV_T_C"/>
    <property type="match status" value="1"/>
</dbReference>
<protein>
    <submittedName>
        <fullName evidence="4">Aminomethyltransferase</fullName>
        <ecNumber evidence="4">2.1.2.10</ecNumber>
    </submittedName>
</protein>
<dbReference type="Pfam" id="PF01571">
    <property type="entry name" value="GCV_T"/>
    <property type="match status" value="1"/>
</dbReference>
<dbReference type="GO" id="GO:0032259">
    <property type="term" value="P:methylation"/>
    <property type="evidence" value="ECO:0007669"/>
    <property type="project" value="UniProtKB-KW"/>
</dbReference>
<dbReference type="GO" id="GO:0016226">
    <property type="term" value="P:iron-sulfur cluster assembly"/>
    <property type="evidence" value="ECO:0007669"/>
    <property type="project" value="TreeGrafter"/>
</dbReference>
<accession>A0A518E0V8</accession>
<dbReference type="KEGG" id="lcre:Pla8534_55540"/>
<dbReference type="Gene3D" id="3.30.1360.120">
    <property type="entry name" value="Probable tRNA modification gtpase trme, domain 1"/>
    <property type="match status" value="1"/>
</dbReference>
<dbReference type="InterPro" id="IPR017703">
    <property type="entry name" value="YgfZ/GCV_T_CS"/>
</dbReference>
<name>A0A518E0V8_9BACT</name>
<keyword evidence="5" id="KW-1185">Reference proteome</keyword>
<keyword evidence="1" id="KW-0809">Transit peptide</keyword>
<evidence type="ECO:0000313" key="4">
    <source>
        <dbReference type="EMBL" id="QDU97701.1"/>
    </source>
</evidence>
<proteinExistence type="predicted"/>
<dbReference type="InterPro" id="IPR013977">
    <property type="entry name" value="GcvT_C"/>
</dbReference>
<dbReference type="EC" id="2.1.2.10" evidence="4"/>
<dbReference type="AlphaFoldDB" id="A0A518E0V8"/>
<dbReference type="GO" id="GO:0008168">
    <property type="term" value="F:methyltransferase activity"/>
    <property type="evidence" value="ECO:0007669"/>
    <property type="project" value="UniProtKB-KW"/>
</dbReference>
<dbReference type="InterPro" id="IPR027266">
    <property type="entry name" value="TrmE/GcvT-like"/>
</dbReference>
<dbReference type="GO" id="GO:0004047">
    <property type="term" value="F:aminomethyltransferase activity"/>
    <property type="evidence" value="ECO:0007669"/>
    <property type="project" value="UniProtKB-EC"/>
</dbReference>
<dbReference type="PIRSF" id="PIRSF006487">
    <property type="entry name" value="GcvT"/>
    <property type="match status" value="1"/>
</dbReference>
<keyword evidence="4" id="KW-0489">Methyltransferase</keyword>
<evidence type="ECO:0000256" key="1">
    <source>
        <dbReference type="ARBA" id="ARBA00022946"/>
    </source>
</evidence>
<dbReference type="Proteomes" id="UP000317648">
    <property type="component" value="Chromosome"/>
</dbReference>
<dbReference type="RefSeq" id="WP_145056461.1">
    <property type="nucleotide sequence ID" value="NZ_CP036433.1"/>
</dbReference>
<organism evidence="4 5">
    <name type="scientific">Lignipirellula cremea</name>
    <dbReference type="NCBI Taxonomy" id="2528010"/>
    <lineage>
        <taxon>Bacteria</taxon>
        <taxon>Pseudomonadati</taxon>
        <taxon>Planctomycetota</taxon>
        <taxon>Planctomycetia</taxon>
        <taxon>Pirellulales</taxon>
        <taxon>Pirellulaceae</taxon>
        <taxon>Lignipirellula</taxon>
    </lineage>
</organism>
<evidence type="ECO:0000313" key="5">
    <source>
        <dbReference type="Proteomes" id="UP000317648"/>
    </source>
</evidence>
<dbReference type="EMBL" id="CP036433">
    <property type="protein sequence ID" value="QDU97701.1"/>
    <property type="molecule type" value="Genomic_DNA"/>
</dbReference>
<reference evidence="4 5" key="1">
    <citation type="submission" date="2019-02" db="EMBL/GenBank/DDBJ databases">
        <title>Deep-cultivation of Planctomycetes and their phenomic and genomic characterization uncovers novel biology.</title>
        <authorList>
            <person name="Wiegand S."/>
            <person name="Jogler M."/>
            <person name="Boedeker C."/>
            <person name="Pinto D."/>
            <person name="Vollmers J."/>
            <person name="Rivas-Marin E."/>
            <person name="Kohn T."/>
            <person name="Peeters S.H."/>
            <person name="Heuer A."/>
            <person name="Rast P."/>
            <person name="Oberbeckmann S."/>
            <person name="Bunk B."/>
            <person name="Jeske O."/>
            <person name="Meyerdierks A."/>
            <person name="Storesund J.E."/>
            <person name="Kallscheuer N."/>
            <person name="Luecker S."/>
            <person name="Lage O.M."/>
            <person name="Pohl T."/>
            <person name="Merkel B.J."/>
            <person name="Hornburger P."/>
            <person name="Mueller R.-W."/>
            <person name="Bruemmer F."/>
            <person name="Labrenz M."/>
            <person name="Spormann A.M."/>
            <person name="Op den Camp H."/>
            <person name="Overmann J."/>
            <person name="Amann R."/>
            <person name="Jetten M.S.M."/>
            <person name="Mascher T."/>
            <person name="Medema M.H."/>
            <person name="Devos D.P."/>
            <person name="Kaster A.-K."/>
            <person name="Ovreas L."/>
            <person name="Rohde M."/>
            <person name="Galperin M.Y."/>
            <person name="Jogler C."/>
        </authorList>
    </citation>
    <scope>NUCLEOTIDE SEQUENCE [LARGE SCALE GENOMIC DNA]</scope>
    <source>
        <strain evidence="4 5">Pla85_3_4</strain>
    </source>
</reference>
<feature type="domain" description="Aminomethyltransferase C-terminal" evidence="3">
    <location>
        <begin position="261"/>
        <end position="306"/>
    </location>
</feature>
<dbReference type="InterPro" id="IPR045179">
    <property type="entry name" value="YgfZ/GcvT"/>
</dbReference>
<sequence length="318" mass="34550">MQEEEHQTLTQGAGLVDFSHRTHLELQGADRTVFLHNFCTNEIKLLQQGEGCEAFLLNPQGKVIGLVAIFCGPESLWIETVAGQGPTLHGHLDRYIIREDVEVHDRTAERREWLLAGANAPELLAAVTAAPVPETGHAHQDALIAGVPVSVRRVKWTPAPTFLVAMPADDFTAVGDGLRAAGARDCSLASYDRIRIEAGMPEFGRDVTVANLPQEVDRDDTAINFRKGCYLGQETVARIDALGHVNWRFTPLLLQADTAPTELLEFTLDGKVVGRMTSAAWSPERNSVIGLGYVRTAQAKPGAKFDSPAGPIQVGFDV</sequence>
<keyword evidence="4" id="KW-0808">Transferase</keyword>
<evidence type="ECO:0000259" key="2">
    <source>
        <dbReference type="Pfam" id="PF01571"/>
    </source>
</evidence>
<dbReference type="InterPro" id="IPR006222">
    <property type="entry name" value="GCVT_N"/>
</dbReference>